<dbReference type="PROSITE" id="PS51063">
    <property type="entry name" value="HTH_CRP_2"/>
    <property type="match status" value="1"/>
</dbReference>
<dbReference type="InterPro" id="IPR014710">
    <property type="entry name" value="RmlC-like_jellyroll"/>
</dbReference>
<gene>
    <name evidence="7" type="ORF">EP57_10285</name>
    <name evidence="8" type="ORF">HB847_11155</name>
    <name evidence="9" type="ORF">HCA52_04075</name>
    <name evidence="10" type="ORF">HCA55_02930</name>
</gene>
<evidence type="ECO:0000313" key="12">
    <source>
        <dbReference type="Proteomes" id="UP000539064"/>
    </source>
</evidence>
<dbReference type="GO" id="GO:0003700">
    <property type="term" value="F:DNA-binding transcription factor activity"/>
    <property type="evidence" value="ECO:0007669"/>
    <property type="project" value="InterPro"/>
</dbReference>
<sequence>MNHDILSEYVSANDFPVVTRGKRKYLTYEGLEDSYVYILKNGIIKTSIISRDGREFNLAYINKMDIVSLLKDEYSQFANAPFNIRVESDRAELYRIDRVRFWKDVNGNADLQIYVKDYYRTRLLESIKKMQQMLMNGKLGAICTQLYELYKLFGVEIEKDAFLIDFLVSNEEIGHFCGINSASSVNRIFQQLKAEGVIAMKRRYIIIKKLDVIQENVIF</sequence>
<accession>A0A099W767</accession>
<dbReference type="InterPro" id="IPR000595">
    <property type="entry name" value="cNMP-bd_dom"/>
</dbReference>
<dbReference type="Proteomes" id="UP000548082">
    <property type="component" value="Unassembled WGS sequence"/>
</dbReference>
<reference evidence="12 13" key="2">
    <citation type="submission" date="2020-03" db="EMBL/GenBank/DDBJ databases">
        <title>Soil Listeria distribution.</title>
        <authorList>
            <person name="Liao J."/>
            <person name="Wiedmann M."/>
        </authorList>
    </citation>
    <scope>NUCLEOTIDE SEQUENCE [LARGE SCALE GENOMIC DNA]</scope>
    <source>
        <strain evidence="9 12">FSL L7-0978</strain>
        <strain evidence="10 13">FSL L7-0990</strain>
        <strain evidence="8 14">FSL L7-1681</strain>
    </source>
</reference>
<dbReference type="EMBL" id="JNFA01000024">
    <property type="protein sequence ID" value="KGL40283.1"/>
    <property type="molecule type" value="Genomic_DNA"/>
</dbReference>
<evidence type="ECO:0000313" key="10">
    <source>
        <dbReference type="EMBL" id="MBC1795660.1"/>
    </source>
</evidence>
<evidence type="ECO:0000259" key="5">
    <source>
        <dbReference type="PROSITE" id="PS50042"/>
    </source>
</evidence>
<dbReference type="Gene3D" id="2.60.120.10">
    <property type="entry name" value="Jelly Rolls"/>
    <property type="match status" value="1"/>
</dbReference>
<dbReference type="PROSITE" id="PS50042">
    <property type="entry name" value="CNMP_BINDING_3"/>
    <property type="match status" value="1"/>
</dbReference>
<dbReference type="EMBL" id="JAARVD010000001">
    <property type="protein sequence ID" value="MBC1795660.1"/>
    <property type="molecule type" value="Genomic_DNA"/>
</dbReference>
<dbReference type="InterPro" id="IPR036388">
    <property type="entry name" value="WH-like_DNA-bd_sf"/>
</dbReference>
<dbReference type="GO" id="GO:0003677">
    <property type="term" value="F:DNA binding"/>
    <property type="evidence" value="ECO:0007669"/>
    <property type="project" value="UniProtKB-KW"/>
</dbReference>
<dbReference type="OrthoDB" id="9810708at2"/>
<dbReference type="SUPFAM" id="SSF46785">
    <property type="entry name" value="Winged helix' DNA-binding domain"/>
    <property type="match status" value="1"/>
</dbReference>
<evidence type="ECO:0000313" key="9">
    <source>
        <dbReference type="EMBL" id="MBC1792588.1"/>
    </source>
</evidence>
<keyword evidence="4" id="KW-0804">Transcription</keyword>
<evidence type="ECO:0000256" key="1">
    <source>
        <dbReference type="ARBA" id="ARBA00023015"/>
    </source>
</evidence>
<dbReference type="InterPro" id="IPR018335">
    <property type="entry name" value="Tscrpt_reg_HTH_Crp-type_CS"/>
</dbReference>
<proteinExistence type="predicted"/>
<name>A0A099W767_9LIST</name>
<keyword evidence="1" id="KW-0805">Transcription regulation</keyword>
<dbReference type="Proteomes" id="UP000591929">
    <property type="component" value="Unassembled WGS sequence"/>
</dbReference>
<dbReference type="RefSeq" id="WP_036086370.1">
    <property type="nucleotide sequence ID" value="NZ_CBCSHQ010000002.1"/>
</dbReference>
<evidence type="ECO:0000313" key="14">
    <source>
        <dbReference type="Proteomes" id="UP000591929"/>
    </source>
</evidence>
<dbReference type="InterPro" id="IPR012318">
    <property type="entry name" value="HTH_CRP"/>
</dbReference>
<dbReference type="Gene3D" id="1.10.10.10">
    <property type="entry name" value="Winged helix-like DNA-binding domain superfamily/Winged helix DNA-binding domain"/>
    <property type="match status" value="1"/>
</dbReference>
<feature type="domain" description="HTH crp-type" evidence="6">
    <location>
        <begin position="136"/>
        <end position="211"/>
    </location>
</feature>
<feature type="domain" description="Cyclic nucleotide-binding" evidence="5">
    <location>
        <begin position="1"/>
        <end position="122"/>
    </location>
</feature>
<dbReference type="eggNOG" id="COG0664">
    <property type="taxonomic scope" value="Bacteria"/>
</dbReference>
<evidence type="ECO:0000313" key="7">
    <source>
        <dbReference type="EMBL" id="KGL40283.1"/>
    </source>
</evidence>
<evidence type="ECO:0000313" key="8">
    <source>
        <dbReference type="EMBL" id="MBC1372923.1"/>
    </source>
</evidence>
<keyword evidence="3" id="KW-0010">Activator</keyword>
<evidence type="ECO:0000256" key="3">
    <source>
        <dbReference type="ARBA" id="ARBA00023159"/>
    </source>
</evidence>
<comment type="caution">
    <text evidence="7">The sequence shown here is derived from an EMBL/GenBank/DDBJ whole genome shotgun (WGS) entry which is preliminary data.</text>
</comment>
<dbReference type="Proteomes" id="UP000029844">
    <property type="component" value="Unassembled WGS sequence"/>
</dbReference>
<evidence type="ECO:0000313" key="11">
    <source>
        <dbReference type="Proteomes" id="UP000029844"/>
    </source>
</evidence>
<dbReference type="SUPFAM" id="SSF51206">
    <property type="entry name" value="cAMP-binding domain-like"/>
    <property type="match status" value="1"/>
</dbReference>
<evidence type="ECO:0000256" key="2">
    <source>
        <dbReference type="ARBA" id="ARBA00023125"/>
    </source>
</evidence>
<dbReference type="EMBL" id="JAARVG010000003">
    <property type="protein sequence ID" value="MBC1792588.1"/>
    <property type="molecule type" value="Genomic_DNA"/>
</dbReference>
<dbReference type="Proteomes" id="UP000539064">
    <property type="component" value="Unassembled WGS sequence"/>
</dbReference>
<organism evidence="7 11">
    <name type="scientific">Listeria booriae</name>
    <dbReference type="NCBI Taxonomy" id="1552123"/>
    <lineage>
        <taxon>Bacteria</taxon>
        <taxon>Bacillati</taxon>
        <taxon>Bacillota</taxon>
        <taxon>Bacilli</taxon>
        <taxon>Bacillales</taxon>
        <taxon>Listeriaceae</taxon>
        <taxon>Listeria</taxon>
    </lineage>
</organism>
<dbReference type="AlphaFoldDB" id="A0A099W767"/>
<evidence type="ECO:0000313" key="13">
    <source>
        <dbReference type="Proteomes" id="UP000548082"/>
    </source>
</evidence>
<dbReference type="EMBL" id="JAARPL010000007">
    <property type="protein sequence ID" value="MBC1372923.1"/>
    <property type="molecule type" value="Genomic_DNA"/>
</dbReference>
<dbReference type="InterPro" id="IPR036390">
    <property type="entry name" value="WH_DNA-bd_sf"/>
</dbReference>
<dbReference type="STRING" id="1552123.EP57_10285"/>
<dbReference type="InterPro" id="IPR018490">
    <property type="entry name" value="cNMP-bd_dom_sf"/>
</dbReference>
<dbReference type="GeneID" id="58717757"/>
<protein>
    <submittedName>
        <fullName evidence="7">Crp/Fnr family transcriptional regulator</fullName>
    </submittedName>
</protein>
<reference evidence="7 11" key="1">
    <citation type="submission" date="2014-05" db="EMBL/GenBank/DDBJ databases">
        <title>Novel Listeriaceae from food processing environments.</title>
        <authorList>
            <person name="den Bakker H.C."/>
        </authorList>
    </citation>
    <scope>NUCLEOTIDE SEQUENCE [LARGE SCALE GENOMIC DNA]</scope>
    <source>
        <strain evidence="7 11">FSL A5-0281</strain>
    </source>
</reference>
<dbReference type="PROSITE" id="PS00042">
    <property type="entry name" value="HTH_CRP_1"/>
    <property type="match status" value="1"/>
</dbReference>
<keyword evidence="11" id="KW-1185">Reference proteome</keyword>
<evidence type="ECO:0000256" key="4">
    <source>
        <dbReference type="ARBA" id="ARBA00023163"/>
    </source>
</evidence>
<evidence type="ECO:0000259" key="6">
    <source>
        <dbReference type="PROSITE" id="PS51063"/>
    </source>
</evidence>
<dbReference type="Pfam" id="PF13545">
    <property type="entry name" value="HTH_Crp_2"/>
    <property type="match status" value="1"/>
</dbReference>
<keyword evidence="2" id="KW-0238">DNA-binding</keyword>